<evidence type="ECO:0000313" key="2">
    <source>
        <dbReference type="Proteomes" id="UP000019132"/>
    </source>
</evidence>
<name>K3WBC9_GLOUD</name>
<dbReference type="OMA" id="YSHRILE"/>
<dbReference type="AlphaFoldDB" id="K3WBC9"/>
<accession>K3WBC9</accession>
<protein>
    <recommendedName>
        <fullName evidence="3">Crinkler effector protein N-terminal domain-containing protein</fullName>
    </recommendedName>
</protein>
<dbReference type="STRING" id="431595.K3WBC9"/>
<dbReference type="InterPro" id="IPR027417">
    <property type="entry name" value="P-loop_NTPase"/>
</dbReference>
<reference evidence="1" key="3">
    <citation type="submission" date="2014-11" db="UniProtKB">
        <authorList>
            <consortium name="EnsemblProtists"/>
        </authorList>
    </citation>
    <scope>IDENTIFICATION</scope>
    <source>
        <strain evidence="1">DAOM BR144</strain>
    </source>
</reference>
<dbReference type="eggNOG" id="ENOG502T43Q">
    <property type="taxonomic scope" value="Eukaryota"/>
</dbReference>
<evidence type="ECO:0008006" key="3">
    <source>
        <dbReference type="Google" id="ProtNLM"/>
    </source>
</evidence>
<keyword evidence="2" id="KW-1185">Reference proteome</keyword>
<dbReference type="InterPro" id="IPR052980">
    <property type="entry name" value="Crinkler_effector"/>
</dbReference>
<reference evidence="2" key="1">
    <citation type="journal article" date="2010" name="Genome Biol.">
        <title>Genome sequence of the necrotrophic plant pathogen Pythium ultimum reveals original pathogenicity mechanisms and effector repertoire.</title>
        <authorList>
            <person name="Levesque C.A."/>
            <person name="Brouwer H."/>
            <person name="Cano L."/>
            <person name="Hamilton J.P."/>
            <person name="Holt C."/>
            <person name="Huitema E."/>
            <person name="Raffaele S."/>
            <person name="Robideau G.P."/>
            <person name="Thines M."/>
            <person name="Win J."/>
            <person name="Zerillo M.M."/>
            <person name="Beakes G.W."/>
            <person name="Boore J.L."/>
            <person name="Busam D."/>
            <person name="Dumas B."/>
            <person name="Ferriera S."/>
            <person name="Fuerstenberg S.I."/>
            <person name="Gachon C.M."/>
            <person name="Gaulin E."/>
            <person name="Govers F."/>
            <person name="Grenville-Briggs L."/>
            <person name="Horner N."/>
            <person name="Hostetler J."/>
            <person name="Jiang R.H."/>
            <person name="Johnson J."/>
            <person name="Krajaejun T."/>
            <person name="Lin H."/>
            <person name="Meijer H.J."/>
            <person name="Moore B."/>
            <person name="Morris P."/>
            <person name="Phuntmart V."/>
            <person name="Puiu D."/>
            <person name="Shetty J."/>
            <person name="Stajich J.E."/>
            <person name="Tripathy S."/>
            <person name="Wawra S."/>
            <person name="van West P."/>
            <person name="Whitty B.R."/>
            <person name="Coutinho P.M."/>
            <person name="Henrissat B."/>
            <person name="Martin F."/>
            <person name="Thomas P.D."/>
            <person name="Tyler B.M."/>
            <person name="De Vries R.P."/>
            <person name="Kamoun S."/>
            <person name="Yandell M."/>
            <person name="Tisserat N."/>
            <person name="Buell C.R."/>
        </authorList>
    </citation>
    <scope>NUCLEOTIDE SEQUENCE</scope>
    <source>
        <strain evidence="2">DAOM:BR144</strain>
    </source>
</reference>
<evidence type="ECO:0000313" key="1">
    <source>
        <dbReference type="EnsemblProtists" id="PYU1_T002270"/>
    </source>
</evidence>
<dbReference type="Proteomes" id="UP000019132">
    <property type="component" value="Unassembled WGS sequence"/>
</dbReference>
<sequence length="613" mass="69771">MAAQRVWFLLVDASGKALSSANRVILEESALVVDLRDAAKTKYADSHLAGIAPSDLRVYANRTAFDEKQQPLTPDATIGTHASSENDTLIVEVPKRQQNKRVRADELFTNETFVQTKKSKLNEDDDNEHNSVACQMTKFFEMNKFSSVLSHPQIYKKVLERDAYVVIFAELMKDVKFCLEVGMPSNMTVTGNPGTGKSFFYLYCIFQLIYQCDSKYVEALPTFTLVINFREMFYQFDASTKEFSSLTSDESRMLSMRSNVLRLIDAESTKLTGWQGVSILFAPPGAPGINNYEKVNSFTYIMPMWTLKELQEYNSLLDGVLKLPEDVLIRRYDKFGGIPRYIFVTQEAEEDRKLDAEIGTFEALDIIEYAKSGQLVRDGKCNHRVLQMVPTKSNFRTNFYLDFLSKYIVEKIIAKVDEDCLQRMSKFAIVHAADDSGATSVVRGKIYEMLCHRWFKLPKQQELRFRALRSGSCNDLCVAIPEGMQIVRFSTLETIHQALPERMTYYQPTSRSFGALDAFILDGIELRCYDLQMTMNVNHGIKAAPLKRFLQWLDSIGIPSDQFYFGFVVPSNLAPIYPKQTIRTTTGEVHQRPGDLANVLQFVAALDAFVHNN</sequence>
<dbReference type="VEuPathDB" id="FungiDB:PYU1_G002267"/>
<proteinExistence type="predicted"/>
<dbReference type="PANTHER" id="PTHR33129:SF1">
    <property type="entry name" value="ATP-BINDING PROTEIN"/>
    <property type="match status" value="1"/>
</dbReference>
<dbReference type="PANTHER" id="PTHR33129">
    <property type="entry name" value="PROTEIN KINASE DOMAIN-CONTAINING PROTEIN-RELATED"/>
    <property type="match status" value="1"/>
</dbReference>
<dbReference type="EnsemblProtists" id="PYU1_T002270">
    <property type="protein sequence ID" value="PYU1_T002270"/>
    <property type="gene ID" value="PYU1_G002267"/>
</dbReference>
<dbReference type="InParanoid" id="K3WBC9"/>
<reference evidence="2" key="2">
    <citation type="submission" date="2010-04" db="EMBL/GenBank/DDBJ databases">
        <authorList>
            <person name="Buell R."/>
            <person name="Hamilton J."/>
            <person name="Hostetler J."/>
        </authorList>
    </citation>
    <scope>NUCLEOTIDE SEQUENCE [LARGE SCALE GENOMIC DNA]</scope>
    <source>
        <strain evidence="2">DAOM:BR144</strain>
    </source>
</reference>
<dbReference type="HOGENOM" id="CLU_020819_0_0_1"/>
<dbReference type="SUPFAM" id="SSF52540">
    <property type="entry name" value="P-loop containing nucleoside triphosphate hydrolases"/>
    <property type="match status" value="1"/>
</dbReference>
<organism evidence="1 2">
    <name type="scientific">Globisporangium ultimum (strain ATCC 200006 / CBS 805.95 / DAOM BR144)</name>
    <name type="common">Pythium ultimum</name>
    <dbReference type="NCBI Taxonomy" id="431595"/>
    <lineage>
        <taxon>Eukaryota</taxon>
        <taxon>Sar</taxon>
        <taxon>Stramenopiles</taxon>
        <taxon>Oomycota</taxon>
        <taxon>Peronosporomycetes</taxon>
        <taxon>Pythiales</taxon>
        <taxon>Pythiaceae</taxon>
        <taxon>Globisporangium</taxon>
    </lineage>
</organism>